<dbReference type="SMART" id="SM00317">
    <property type="entry name" value="SET"/>
    <property type="match status" value="1"/>
</dbReference>
<dbReference type="Pfam" id="PF05033">
    <property type="entry name" value="Pre-SET"/>
    <property type="match status" value="1"/>
</dbReference>
<feature type="binding site" evidence="8">
    <location>
        <position position="264"/>
    </location>
    <ligand>
        <name>Zn(2+)</name>
        <dbReference type="ChEBI" id="CHEBI:29105"/>
        <label>2</label>
    </ligand>
</feature>
<gene>
    <name evidence="13" type="primary">LOC116298731</name>
</gene>
<dbReference type="GeneID" id="116298731"/>
<evidence type="ECO:0000256" key="5">
    <source>
        <dbReference type="ARBA" id="ARBA00022691"/>
    </source>
</evidence>
<name>A0A6P8I3J8_ACTTE</name>
<dbReference type="SMART" id="SM00508">
    <property type="entry name" value="PostSET"/>
    <property type="match status" value="1"/>
</dbReference>
<dbReference type="GO" id="GO:0008270">
    <property type="term" value="F:zinc ion binding"/>
    <property type="evidence" value="ECO:0007669"/>
    <property type="project" value="UniProtKB-UniRule"/>
</dbReference>
<dbReference type="GO" id="GO:0005694">
    <property type="term" value="C:chromosome"/>
    <property type="evidence" value="ECO:0007669"/>
    <property type="project" value="UniProtKB-SubCell"/>
</dbReference>
<dbReference type="InterPro" id="IPR050973">
    <property type="entry name" value="H3K9_Histone-Lys_N-MTase"/>
</dbReference>
<feature type="binding site" evidence="8">
    <location>
        <position position="227"/>
    </location>
    <ligand>
        <name>Zn(2+)</name>
        <dbReference type="ChEBI" id="CHEBI:29105"/>
        <label>1</label>
    </ligand>
</feature>
<keyword evidence="4" id="KW-0808">Transferase</keyword>
<organism evidence="12 13">
    <name type="scientific">Actinia tenebrosa</name>
    <name type="common">Australian red waratah sea anemone</name>
    <dbReference type="NCBI Taxonomy" id="6105"/>
    <lineage>
        <taxon>Eukaryota</taxon>
        <taxon>Metazoa</taxon>
        <taxon>Cnidaria</taxon>
        <taxon>Anthozoa</taxon>
        <taxon>Hexacorallia</taxon>
        <taxon>Actiniaria</taxon>
        <taxon>Actiniidae</taxon>
        <taxon>Actinia</taxon>
    </lineage>
</organism>
<dbReference type="SUPFAM" id="SSF82199">
    <property type="entry name" value="SET domain"/>
    <property type="match status" value="1"/>
</dbReference>
<keyword evidence="3" id="KW-0489">Methyltransferase</keyword>
<feature type="domain" description="Pre-SET" evidence="10">
    <location>
        <begin position="223"/>
        <end position="282"/>
    </location>
</feature>
<dbReference type="GO" id="GO:0140949">
    <property type="term" value="F:histone H3K9 trimethyltransferase activity"/>
    <property type="evidence" value="ECO:0007669"/>
    <property type="project" value="UniProtKB-EC"/>
</dbReference>
<feature type="binding site" evidence="8">
    <location>
        <position position="434"/>
    </location>
    <ligand>
        <name>Zn(2+)</name>
        <dbReference type="ChEBI" id="CHEBI:29105"/>
        <label>4</label>
    </ligand>
</feature>
<feature type="binding site" evidence="8">
    <location>
        <position position="439"/>
    </location>
    <ligand>
        <name>Zn(2+)</name>
        <dbReference type="ChEBI" id="CHEBI:29105"/>
        <label>4</label>
    </ligand>
</feature>
<evidence type="ECO:0000256" key="4">
    <source>
        <dbReference type="ARBA" id="ARBA00022679"/>
    </source>
</evidence>
<feature type="binding site" evidence="8">
    <location>
        <position position="230"/>
    </location>
    <ligand>
        <name>Zn(2+)</name>
        <dbReference type="ChEBI" id="CHEBI:29105"/>
        <label>1</label>
    </ligand>
</feature>
<feature type="binding site" evidence="8">
    <location>
        <position position="235"/>
    </location>
    <ligand>
        <name>Zn(2+)</name>
        <dbReference type="ChEBI" id="CHEBI:29105"/>
        <label>1</label>
    </ligand>
</feature>
<keyword evidence="7 8" id="KW-0862">Zinc</keyword>
<dbReference type="InParanoid" id="A0A6P8I3J8"/>
<dbReference type="RefSeq" id="XP_031563129.1">
    <property type="nucleotide sequence ID" value="XM_031707269.1"/>
</dbReference>
<feature type="binding site" evidence="8">
    <location>
        <position position="274"/>
    </location>
    <ligand>
        <name>Zn(2+)</name>
        <dbReference type="ChEBI" id="CHEBI:29105"/>
        <label>3</label>
    </ligand>
</feature>
<dbReference type="GO" id="GO:0005634">
    <property type="term" value="C:nucleus"/>
    <property type="evidence" value="ECO:0007669"/>
    <property type="project" value="UniProtKB-SubCell"/>
</dbReference>
<keyword evidence="5" id="KW-0949">S-adenosyl-L-methionine</keyword>
<dbReference type="AlphaFoldDB" id="A0A6P8I3J8"/>
<dbReference type="InterPro" id="IPR003616">
    <property type="entry name" value="Post-SET_dom"/>
</dbReference>
<feature type="binding site" evidence="8">
    <location>
        <position position="230"/>
    </location>
    <ligand>
        <name>Zn(2+)</name>
        <dbReference type="ChEBI" id="CHEBI:29105"/>
        <label>3</label>
    </ligand>
</feature>
<evidence type="ECO:0000256" key="2">
    <source>
        <dbReference type="ARBA" id="ARBA00022454"/>
    </source>
</evidence>
<evidence type="ECO:0000256" key="3">
    <source>
        <dbReference type="ARBA" id="ARBA00022603"/>
    </source>
</evidence>
<dbReference type="Gene3D" id="2.170.270.10">
    <property type="entry name" value="SET domain"/>
    <property type="match status" value="1"/>
</dbReference>
<evidence type="ECO:0000256" key="6">
    <source>
        <dbReference type="ARBA" id="ARBA00022723"/>
    </source>
</evidence>
<dbReference type="KEGG" id="aten:116298731"/>
<dbReference type="InterPro" id="IPR007728">
    <property type="entry name" value="Pre-SET_dom"/>
</dbReference>
<dbReference type="PROSITE" id="PS50867">
    <property type="entry name" value="PRE_SET"/>
    <property type="match status" value="1"/>
</dbReference>
<accession>A0A6P8I3J8</accession>
<feature type="binding site" evidence="8">
    <location>
        <position position="432"/>
    </location>
    <ligand>
        <name>Zn(2+)</name>
        <dbReference type="ChEBI" id="CHEBI:29105"/>
        <label>4</label>
    </ligand>
</feature>
<feature type="binding site" evidence="8">
    <location>
        <position position="270"/>
    </location>
    <ligand>
        <name>Zn(2+)</name>
        <dbReference type="ChEBI" id="CHEBI:29105"/>
        <label>3</label>
    </ligand>
</feature>
<dbReference type="GO" id="GO:0032259">
    <property type="term" value="P:methylation"/>
    <property type="evidence" value="ECO:0007669"/>
    <property type="project" value="UniProtKB-KW"/>
</dbReference>
<feature type="domain" description="SET" evidence="9">
    <location>
        <begin position="285"/>
        <end position="410"/>
    </location>
</feature>
<feature type="binding site" evidence="8">
    <location>
        <position position="225"/>
    </location>
    <ligand>
        <name>Zn(2+)</name>
        <dbReference type="ChEBI" id="CHEBI:29105"/>
        <label>1</label>
    </ligand>
</feature>
<dbReference type="FunCoup" id="A0A6P8I3J8">
    <property type="interactions" value="2222"/>
</dbReference>
<feature type="binding site" evidence="8">
    <location>
        <position position="370"/>
    </location>
    <ligand>
        <name>Zn(2+)</name>
        <dbReference type="ChEBI" id="CHEBI:29105"/>
        <label>4</label>
    </ligand>
</feature>
<dbReference type="PANTHER" id="PTHR46223:SF4">
    <property type="entry name" value="HISTONE-LYSINE N-METHYLTRANSFERASE-RELATED"/>
    <property type="match status" value="1"/>
</dbReference>
<keyword evidence="12" id="KW-1185">Reference proteome</keyword>
<evidence type="ECO:0000256" key="7">
    <source>
        <dbReference type="ARBA" id="ARBA00022833"/>
    </source>
</evidence>
<evidence type="ECO:0000259" key="10">
    <source>
        <dbReference type="PROSITE" id="PS50867"/>
    </source>
</evidence>
<dbReference type="Proteomes" id="UP000515163">
    <property type="component" value="Unplaced"/>
</dbReference>
<feature type="binding site" evidence="8">
    <location>
        <position position="268"/>
    </location>
    <ligand>
        <name>Zn(2+)</name>
        <dbReference type="ChEBI" id="CHEBI:29105"/>
        <label>2</label>
    </ligand>
</feature>
<dbReference type="PROSITE" id="PS50868">
    <property type="entry name" value="POST_SET"/>
    <property type="match status" value="1"/>
</dbReference>
<evidence type="ECO:0000256" key="1">
    <source>
        <dbReference type="ARBA" id="ARBA00004286"/>
    </source>
</evidence>
<evidence type="ECO:0000313" key="12">
    <source>
        <dbReference type="Proteomes" id="UP000515163"/>
    </source>
</evidence>
<evidence type="ECO:0000259" key="9">
    <source>
        <dbReference type="PROSITE" id="PS50280"/>
    </source>
</evidence>
<proteinExistence type="predicted"/>
<evidence type="ECO:0000256" key="8">
    <source>
        <dbReference type="PIRSR" id="PIRSR009343-2"/>
    </source>
</evidence>
<keyword evidence="2" id="KW-0158">Chromosome</keyword>
<dbReference type="OrthoDB" id="308383at2759"/>
<feature type="binding site" evidence="8">
    <location>
        <position position="237"/>
    </location>
    <ligand>
        <name>Zn(2+)</name>
        <dbReference type="ChEBI" id="CHEBI:29105"/>
        <label>2</label>
    </ligand>
</feature>
<dbReference type="SMART" id="SM00468">
    <property type="entry name" value="PreSET"/>
    <property type="match status" value="1"/>
</dbReference>
<dbReference type="PROSITE" id="PS50280">
    <property type="entry name" value="SET"/>
    <property type="match status" value="1"/>
</dbReference>
<dbReference type="CDD" id="cd10542">
    <property type="entry name" value="SET_SUV39H"/>
    <property type="match status" value="1"/>
</dbReference>
<dbReference type="Pfam" id="PF00856">
    <property type="entry name" value="SET"/>
    <property type="match status" value="1"/>
</dbReference>
<keyword evidence="6 8" id="KW-0479">Metal-binding</keyword>
<protein>
    <submittedName>
        <fullName evidence="13">Histone-lysine N-methyltransferase SUV39H2-like</fullName>
    </submittedName>
</protein>
<dbReference type="InterPro" id="IPR046341">
    <property type="entry name" value="SET_dom_sf"/>
</dbReference>
<evidence type="ECO:0000313" key="13">
    <source>
        <dbReference type="RefSeq" id="XP_031563129.1"/>
    </source>
</evidence>
<feature type="domain" description="Post-SET" evidence="11">
    <location>
        <begin position="428"/>
        <end position="444"/>
    </location>
</feature>
<dbReference type="PANTHER" id="PTHR46223">
    <property type="entry name" value="HISTONE-LYSINE N-METHYLTRANSFERASE SUV39H"/>
    <property type="match status" value="1"/>
</dbReference>
<reference evidence="13" key="1">
    <citation type="submission" date="2025-08" db="UniProtKB">
        <authorList>
            <consortium name="RefSeq"/>
        </authorList>
    </citation>
    <scope>IDENTIFICATION</scope>
    <source>
        <tissue evidence="13">Tentacle</tissue>
    </source>
</reference>
<sequence>MEEQGAQLIQKGIEYLNGSKYGSLDVDLLDAMLPKTENISTEQQPQQFECNNEIETTNIHIQRPAPPTPPLEEDFKPIKEEIFTASREEKTGRRTKRQKKLKRKDAKMALARQLGMEDCSVPCLLSVKELRGKFETRYKLYLDVNTKKNSNSSSYLSAYKRKWDLLLKLEAWEKLLNKCSPNEPYISVENKVDNSGPPEEFVYIASSKMPSNLDYLFDKDYLVGCSCERCTPLTCDCPKNSGGSFAYDRFGRVQFEPGKPIYECNSRCSCSISCRNRVVQRGRTVRVTIFRTTNGCGWGVKTMDPILKNQFVTEYVGEVLTNEEAEERGKIYDHVGQTYLFDLDYNEGECAYTIDAKKYGNISHFINHSCDPNLSVYGVWVETLDPRMPKIAFFASRDIQSGEELTFDYLMTAGESSSPVRSSAKKTKRIPCQCGAKNCRNYLF</sequence>
<evidence type="ECO:0000259" key="11">
    <source>
        <dbReference type="PROSITE" id="PS50868"/>
    </source>
</evidence>
<feature type="binding site" evidence="8">
    <location>
        <position position="225"/>
    </location>
    <ligand>
        <name>Zn(2+)</name>
        <dbReference type="ChEBI" id="CHEBI:29105"/>
        <label>2</label>
    </ligand>
</feature>
<feature type="binding site" evidence="8">
    <location>
        <position position="264"/>
    </location>
    <ligand>
        <name>Zn(2+)</name>
        <dbReference type="ChEBI" id="CHEBI:29105"/>
        <label>3</label>
    </ligand>
</feature>
<dbReference type="InterPro" id="IPR001214">
    <property type="entry name" value="SET_dom"/>
</dbReference>
<comment type="subcellular location">
    <subcellularLocation>
        <location evidence="1">Chromosome</location>
    </subcellularLocation>
</comment>